<dbReference type="InterPro" id="IPR028081">
    <property type="entry name" value="Leu-bd"/>
</dbReference>
<evidence type="ECO:0000256" key="3">
    <source>
        <dbReference type="ARBA" id="ARBA00022729"/>
    </source>
</evidence>
<dbReference type="InterPro" id="IPR051010">
    <property type="entry name" value="BCAA_transport"/>
</dbReference>
<feature type="signal peptide" evidence="5">
    <location>
        <begin position="1"/>
        <end position="19"/>
    </location>
</feature>
<gene>
    <name evidence="7" type="primary">braC_2</name>
    <name evidence="7" type="ORF">NCTC13765_01876</name>
</gene>
<evidence type="ECO:0000256" key="1">
    <source>
        <dbReference type="ARBA" id="ARBA00010062"/>
    </source>
</evidence>
<dbReference type="AlphaFoldDB" id="A0A380L289"/>
<dbReference type="PROSITE" id="PS51257">
    <property type="entry name" value="PROKAR_LIPOPROTEIN"/>
    <property type="match status" value="1"/>
</dbReference>
<dbReference type="InterPro" id="IPR028082">
    <property type="entry name" value="Peripla_BP_I"/>
</dbReference>
<keyword evidence="3 5" id="KW-0732">Signal</keyword>
<name>A0A380L289_9STRE</name>
<protein>
    <submittedName>
        <fullName evidence="7">Branched-chain amino acid transport protein</fullName>
    </submittedName>
</protein>
<keyword evidence="8" id="KW-1185">Reference proteome</keyword>
<dbReference type="PRINTS" id="PR00337">
    <property type="entry name" value="LEUILEVALBP"/>
</dbReference>
<dbReference type="OrthoDB" id="9783240at2"/>
<dbReference type="SUPFAM" id="SSF53822">
    <property type="entry name" value="Periplasmic binding protein-like I"/>
    <property type="match status" value="1"/>
</dbReference>
<keyword evidence="2" id="KW-0813">Transport</keyword>
<evidence type="ECO:0000256" key="5">
    <source>
        <dbReference type="SAM" id="SignalP"/>
    </source>
</evidence>
<dbReference type="InterPro" id="IPR000709">
    <property type="entry name" value="Leu_Ile_Val-bd"/>
</dbReference>
<evidence type="ECO:0000313" key="8">
    <source>
        <dbReference type="Proteomes" id="UP000254634"/>
    </source>
</evidence>
<reference evidence="7" key="1">
    <citation type="submission" date="2018-06" db="EMBL/GenBank/DDBJ databases">
        <authorList>
            <consortium name="Pathogen Informatics"/>
            <person name="Doyle S."/>
        </authorList>
    </citation>
    <scope>NUCLEOTIDE SEQUENCE [LARGE SCALE GENOMIC DNA]</scope>
    <source>
        <strain evidence="7">NCTC13765</strain>
    </source>
</reference>
<sequence length="388" mass="41120">MKKKLALSLVTFASLAFLAACGNVSTSGGAAATGTEVSKDAVKFGLNFEESGQTAAYGGAEQKAALLAIEEINAAGGVDGKKIEYKDYDNKSETAEATNIATKLTTQDKVNVMIGPATSTGTAAAASTADKAGVPLVAPSATQDDITKGHDFLYVAAFQDRFQGKILGKYANDDLKLKKVILYTDNGSDYAKGVAAAFRKSFKGEIVADETFTTGDTDFQAALTKFKGKDFDALVIPSYYTEAGKIVNQARGMGIEQPILGPDGLNGEDFVKQATAERANKIYYVSGFATKGDVSEKAKHFLEAFKAKYNEEPSMFAALAYDAVYMAADAAKGAKTSVDISNNLAKLKDFEGVTGKMTINKDHNTEKSAFMITMNNGQVDKVETVNPN</sequence>
<dbReference type="STRING" id="1123307.GCA_000380065_00901"/>
<dbReference type="EMBL" id="UHFR01000005">
    <property type="protein sequence ID" value="SUN77357.1"/>
    <property type="molecule type" value="Genomic_DNA"/>
</dbReference>
<feature type="domain" description="Leucine-binding protein" evidence="6">
    <location>
        <begin position="42"/>
        <end position="377"/>
    </location>
</feature>
<evidence type="ECO:0000259" key="6">
    <source>
        <dbReference type="Pfam" id="PF13458"/>
    </source>
</evidence>
<dbReference type="Proteomes" id="UP000254634">
    <property type="component" value="Unassembled WGS sequence"/>
</dbReference>
<organism evidence="7 8">
    <name type="scientific">Streptococcus massiliensis</name>
    <dbReference type="NCBI Taxonomy" id="313439"/>
    <lineage>
        <taxon>Bacteria</taxon>
        <taxon>Bacillati</taxon>
        <taxon>Bacillota</taxon>
        <taxon>Bacilli</taxon>
        <taxon>Lactobacillales</taxon>
        <taxon>Streptococcaceae</taxon>
        <taxon>Streptococcus</taxon>
    </lineage>
</organism>
<keyword evidence="4" id="KW-0029">Amino-acid transport</keyword>
<evidence type="ECO:0000313" key="7">
    <source>
        <dbReference type="EMBL" id="SUN77357.1"/>
    </source>
</evidence>
<proteinExistence type="inferred from homology"/>
<feature type="chain" id="PRO_5038968647" evidence="5">
    <location>
        <begin position="20"/>
        <end position="388"/>
    </location>
</feature>
<dbReference type="PANTHER" id="PTHR30483">
    <property type="entry name" value="LEUCINE-SPECIFIC-BINDING PROTEIN"/>
    <property type="match status" value="1"/>
</dbReference>
<comment type="similarity">
    <text evidence="1">Belongs to the leucine-binding protein family.</text>
</comment>
<dbReference type="Pfam" id="PF13458">
    <property type="entry name" value="Peripla_BP_6"/>
    <property type="match status" value="1"/>
</dbReference>
<dbReference type="Gene3D" id="3.40.50.2300">
    <property type="match status" value="2"/>
</dbReference>
<dbReference type="RefSeq" id="WP_018371596.1">
    <property type="nucleotide sequence ID" value="NZ_UHFR01000005.1"/>
</dbReference>
<evidence type="ECO:0000256" key="2">
    <source>
        <dbReference type="ARBA" id="ARBA00022448"/>
    </source>
</evidence>
<accession>A0A380L289</accession>
<dbReference type="PANTHER" id="PTHR30483:SF6">
    <property type="entry name" value="PERIPLASMIC BINDING PROTEIN OF ABC TRANSPORTER FOR NATURAL AMINO ACIDS"/>
    <property type="match status" value="1"/>
</dbReference>
<dbReference type="CDD" id="cd06347">
    <property type="entry name" value="PBP1_ABC_LivK_ligand_binding-like"/>
    <property type="match status" value="1"/>
</dbReference>
<evidence type="ECO:0000256" key="4">
    <source>
        <dbReference type="ARBA" id="ARBA00022970"/>
    </source>
</evidence>
<dbReference type="GO" id="GO:0006865">
    <property type="term" value="P:amino acid transport"/>
    <property type="evidence" value="ECO:0007669"/>
    <property type="project" value="UniProtKB-KW"/>
</dbReference>